<dbReference type="PANTHER" id="PTHR10159:SF519">
    <property type="entry name" value="DUAL SPECIFICITY PROTEIN PHOSPHATASE MPK3"/>
    <property type="match status" value="1"/>
</dbReference>
<dbReference type="PROSITE" id="PS50056">
    <property type="entry name" value="TYR_PHOSPHATASE_2"/>
    <property type="match status" value="1"/>
</dbReference>
<evidence type="ECO:0000256" key="3">
    <source>
        <dbReference type="ARBA" id="ARBA00022801"/>
    </source>
</evidence>
<evidence type="ECO:0000259" key="6">
    <source>
        <dbReference type="PROSITE" id="PS50056"/>
    </source>
</evidence>
<gene>
    <name evidence="7" type="ORF">CHYS00102_LOCUS10253</name>
</gene>
<dbReference type="GO" id="GO:0043409">
    <property type="term" value="P:negative regulation of MAPK cascade"/>
    <property type="evidence" value="ECO:0007669"/>
    <property type="project" value="TreeGrafter"/>
</dbReference>
<evidence type="ECO:0000256" key="4">
    <source>
        <dbReference type="ARBA" id="ARBA00022912"/>
    </source>
</evidence>
<dbReference type="GO" id="GO:0008330">
    <property type="term" value="F:protein tyrosine/threonine phosphatase activity"/>
    <property type="evidence" value="ECO:0007669"/>
    <property type="project" value="TreeGrafter"/>
</dbReference>
<dbReference type="AlphaFoldDB" id="A0A7S1FRB9"/>
<accession>A0A7S1FRB9</accession>
<dbReference type="PANTHER" id="PTHR10159">
    <property type="entry name" value="DUAL SPECIFICITY PROTEIN PHOSPHATASE"/>
    <property type="match status" value="1"/>
</dbReference>
<proteinExistence type="inferred from homology"/>
<feature type="domain" description="Tyrosine specific protein phosphatases" evidence="6">
    <location>
        <begin position="95"/>
        <end position="158"/>
    </location>
</feature>
<dbReference type="InterPro" id="IPR029021">
    <property type="entry name" value="Prot-tyrosine_phosphatase-like"/>
</dbReference>
<comment type="similarity">
    <text evidence="1">Belongs to the protein-tyrosine phosphatase family. Non-receptor class dual specificity subfamily.</text>
</comment>
<evidence type="ECO:0000256" key="2">
    <source>
        <dbReference type="ARBA" id="ARBA00013064"/>
    </source>
</evidence>
<dbReference type="Gene3D" id="3.90.190.10">
    <property type="entry name" value="Protein tyrosine phosphatase superfamily"/>
    <property type="match status" value="1"/>
</dbReference>
<dbReference type="InterPro" id="IPR020422">
    <property type="entry name" value="TYR_PHOSPHATASE_DUAL_dom"/>
</dbReference>
<dbReference type="InterPro" id="IPR000387">
    <property type="entry name" value="Tyr_Pase_dom"/>
</dbReference>
<dbReference type="GO" id="GO:0033550">
    <property type="term" value="F:MAP kinase tyrosine phosphatase activity"/>
    <property type="evidence" value="ECO:0007669"/>
    <property type="project" value="TreeGrafter"/>
</dbReference>
<sequence>MSELPRCRSEIQEILPRIFLTSYFAVNRGKLQNFQKYGITHVICCAKELDLCHAGKEILVHRDGSTYDGRALDGEAPCRVSLSYLRLPLVDNPSQEILEHCRRAYEWIEDALRCVRCRVLLHCAAGCSRSAAVLIGYVMLRYRRRFEDALGVVRTGRPIVDINLGFETQLRHLETEVVQEDRGLHCPLSSVVEL</sequence>
<dbReference type="Pfam" id="PF00782">
    <property type="entry name" value="DSPc"/>
    <property type="match status" value="1"/>
</dbReference>
<dbReference type="GO" id="GO:0017017">
    <property type="term" value="F:MAP kinase tyrosine/serine/threonine phosphatase activity"/>
    <property type="evidence" value="ECO:0007669"/>
    <property type="project" value="TreeGrafter"/>
</dbReference>
<dbReference type="InterPro" id="IPR000340">
    <property type="entry name" value="Dual-sp_phosphatase_cat-dom"/>
</dbReference>
<dbReference type="SUPFAM" id="SSF52799">
    <property type="entry name" value="(Phosphotyrosine protein) phosphatases II"/>
    <property type="match status" value="1"/>
</dbReference>
<dbReference type="SMART" id="SM00195">
    <property type="entry name" value="DSPc"/>
    <property type="match status" value="1"/>
</dbReference>
<name>A0A7S1FRB9_9STRA</name>
<keyword evidence="3" id="KW-0378">Hydrolase</keyword>
<dbReference type="GO" id="GO:0005737">
    <property type="term" value="C:cytoplasm"/>
    <property type="evidence" value="ECO:0007669"/>
    <property type="project" value="TreeGrafter"/>
</dbReference>
<dbReference type="PROSITE" id="PS00383">
    <property type="entry name" value="TYR_PHOSPHATASE_1"/>
    <property type="match status" value="1"/>
</dbReference>
<keyword evidence="4" id="KW-0904">Protein phosphatase</keyword>
<dbReference type="EC" id="3.1.3.48" evidence="2"/>
<evidence type="ECO:0000256" key="1">
    <source>
        <dbReference type="ARBA" id="ARBA00008601"/>
    </source>
</evidence>
<protein>
    <recommendedName>
        <fullName evidence="2">protein-tyrosine-phosphatase</fullName>
        <ecNumber evidence="2">3.1.3.48</ecNumber>
    </recommendedName>
</protein>
<dbReference type="EMBL" id="HBFR01014056">
    <property type="protein sequence ID" value="CAD8883058.1"/>
    <property type="molecule type" value="Transcribed_RNA"/>
</dbReference>
<organism evidence="7">
    <name type="scientific">Corethron hystrix</name>
    <dbReference type="NCBI Taxonomy" id="216773"/>
    <lineage>
        <taxon>Eukaryota</taxon>
        <taxon>Sar</taxon>
        <taxon>Stramenopiles</taxon>
        <taxon>Ochrophyta</taxon>
        <taxon>Bacillariophyta</taxon>
        <taxon>Coscinodiscophyceae</taxon>
        <taxon>Corethrophycidae</taxon>
        <taxon>Corethrales</taxon>
        <taxon>Corethraceae</taxon>
        <taxon>Corethron</taxon>
    </lineage>
</organism>
<feature type="domain" description="Tyrosine-protein phosphatase" evidence="5">
    <location>
        <begin position="10"/>
        <end position="179"/>
    </location>
</feature>
<evidence type="ECO:0000259" key="5">
    <source>
        <dbReference type="PROSITE" id="PS50054"/>
    </source>
</evidence>
<dbReference type="PROSITE" id="PS50054">
    <property type="entry name" value="TYR_PHOSPHATASE_DUAL"/>
    <property type="match status" value="1"/>
</dbReference>
<dbReference type="InterPro" id="IPR016130">
    <property type="entry name" value="Tyr_Pase_AS"/>
</dbReference>
<dbReference type="CDD" id="cd14498">
    <property type="entry name" value="DSP"/>
    <property type="match status" value="1"/>
</dbReference>
<reference evidence="7" key="1">
    <citation type="submission" date="2021-01" db="EMBL/GenBank/DDBJ databases">
        <authorList>
            <person name="Corre E."/>
            <person name="Pelletier E."/>
            <person name="Niang G."/>
            <person name="Scheremetjew M."/>
            <person name="Finn R."/>
            <person name="Kale V."/>
            <person name="Holt S."/>
            <person name="Cochrane G."/>
            <person name="Meng A."/>
            <person name="Brown T."/>
            <person name="Cohen L."/>
        </authorList>
    </citation>
    <scope>NUCLEOTIDE SEQUENCE</scope>
    <source>
        <strain evidence="7">308</strain>
    </source>
</reference>
<evidence type="ECO:0000313" key="7">
    <source>
        <dbReference type="EMBL" id="CAD8883058.1"/>
    </source>
</evidence>